<dbReference type="Gramene" id="PRQ55952">
    <property type="protein sequence ID" value="PRQ55952"/>
    <property type="gene ID" value="RchiOBHm_Chr1g0330311"/>
</dbReference>
<protein>
    <recommendedName>
        <fullName evidence="3">glutamate--tRNA ligase</fullName>
        <ecNumber evidence="3">6.1.1.17</ecNumber>
    </recommendedName>
    <alternativeName>
        <fullName evidence="10">Glutamyl-tRNA synthetase</fullName>
    </alternativeName>
</protein>
<dbReference type="GO" id="GO:0017102">
    <property type="term" value="C:methionyl glutamyl tRNA synthetase complex"/>
    <property type="evidence" value="ECO:0007669"/>
    <property type="project" value="TreeGrafter"/>
</dbReference>
<comment type="similarity">
    <text evidence="2">Belongs to the class-I aminoacyl-tRNA synthetase family. Glutamate--tRNA ligase type 2 subfamily.</text>
</comment>
<keyword evidence="14" id="KW-1185">Reference proteome</keyword>
<evidence type="ECO:0000256" key="1">
    <source>
        <dbReference type="ARBA" id="ARBA00004496"/>
    </source>
</evidence>
<evidence type="ECO:0000256" key="3">
    <source>
        <dbReference type="ARBA" id="ARBA00012835"/>
    </source>
</evidence>
<evidence type="ECO:0000256" key="6">
    <source>
        <dbReference type="ARBA" id="ARBA00022741"/>
    </source>
</evidence>
<evidence type="ECO:0000256" key="5">
    <source>
        <dbReference type="ARBA" id="ARBA00022598"/>
    </source>
</evidence>
<organism evidence="13 14">
    <name type="scientific">Rosa chinensis</name>
    <name type="common">China rose</name>
    <dbReference type="NCBI Taxonomy" id="74649"/>
    <lineage>
        <taxon>Eukaryota</taxon>
        <taxon>Viridiplantae</taxon>
        <taxon>Streptophyta</taxon>
        <taxon>Embryophyta</taxon>
        <taxon>Tracheophyta</taxon>
        <taxon>Spermatophyta</taxon>
        <taxon>Magnoliopsida</taxon>
        <taxon>eudicotyledons</taxon>
        <taxon>Gunneridae</taxon>
        <taxon>Pentapetalae</taxon>
        <taxon>rosids</taxon>
        <taxon>fabids</taxon>
        <taxon>Rosales</taxon>
        <taxon>Rosaceae</taxon>
        <taxon>Rosoideae</taxon>
        <taxon>Rosoideae incertae sedis</taxon>
        <taxon>Rosa</taxon>
    </lineage>
</organism>
<proteinExistence type="inferred from homology"/>
<evidence type="ECO:0000256" key="7">
    <source>
        <dbReference type="ARBA" id="ARBA00022840"/>
    </source>
</evidence>
<dbReference type="OrthoDB" id="10250478at2759"/>
<dbReference type="Gene3D" id="2.40.240.10">
    <property type="entry name" value="Ribosomal Protein L25, Chain P"/>
    <property type="match status" value="1"/>
</dbReference>
<evidence type="ECO:0000256" key="2">
    <source>
        <dbReference type="ARBA" id="ARBA00008927"/>
    </source>
</evidence>
<dbReference type="Proteomes" id="UP000238479">
    <property type="component" value="Chromosome 1"/>
</dbReference>
<dbReference type="FunFam" id="2.40.240.10:FF:000004">
    <property type="entry name" value="Glutamyl-tRNA synthetase, cytoplasmic"/>
    <property type="match status" value="1"/>
</dbReference>
<dbReference type="AlphaFoldDB" id="A0A2P6SB96"/>
<dbReference type="PANTHER" id="PTHR43097">
    <property type="entry name" value="GLUTAMINE-TRNA LIGASE"/>
    <property type="match status" value="1"/>
</dbReference>
<dbReference type="OMA" id="ISLMEFD"/>
<dbReference type="SUPFAM" id="SSF50715">
    <property type="entry name" value="Ribosomal protein L25-like"/>
    <property type="match status" value="1"/>
</dbReference>
<gene>
    <name evidence="13" type="ORF">RchiOBHm_Chr1g0330311</name>
</gene>
<accession>A0A2P6SB96</accession>
<comment type="subcellular location">
    <subcellularLocation>
        <location evidence="1">Cytoplasm</location>
    </subcellularLocation>
</comment>
<name>A0A2P6SB96_ROSCH</name>
<evidence type="ECO:0000256" key="8">
    <source>
        <dbReference type="ARBA" id="ARBA00022917"/>
    </source>
</evidence>
<dbReference type="InterPro" id="IPR020056">
    <property type="entry name" value="Rbsml_bL25/Gln-tRNA_synth_N"/>
</dbReference>
<dbReference type="GO" id="GO:0004818">
    <property type="term" value="F:glutamate-tRNA ligase activity"/>
    <property type="evidence" value="ECO:0007669"/>
    <property type="project" value="UniProtKB-EC"/>
</dbReference>
<comment type="caution">
    <text evidence="13">The sequence shown here is derived from an EMBL/GenBank/DDBJ whole genome shotgun (WGS) entry which is preliminary data.</text>
</comment>
<evidence type="ECO:0000256" key="11">
    <source>
        <dbReference type="ARBA" id="ARBA00048351"/>
    </source>
</evidence>
<evidence type="ECO:0000259" key="12">
    <source>
        <dbReference type="Pfam" id="PF20974"/>
    </source>
</evidence>
<evidence type="ECO:0000256" key="10">
    <source>
        <dbReference type="ARBA" id="ARBA00030865"/>
    </source>
</evidence>
<comment type="catalytic activity">
    <reaction evidence="11">
        <text>tRNA(Glu) + L-glutamate + ATP = L-glutamyl-tRNA(Glu) + AMP + diphosphate</text>
        <dbReference type="Rhea" id="RHEA:23540"/>
        <dbReference type="Rhea" id="RHEA-COMP:9663"/>
        <dbReference type="Rhea" id="RHEA-COMP:9680"/>
        <dbReference type="ChEBI" id="CHEBI:29985"/>
        <dbReference type="ChEBI" id="CHEBI:30616"/>
        <dbReference type="ChEBI" id="CHEBI:33019"/>
        <dbReference type="ChEBI" id="CHEBI:78442"/>
        <dbReference type="ChEBI" id="CHEBI:78520"/>
        <dbReference type="ChEBI" id="CHEBI:456215"/>
        <dbReference type="EC" id="6.1.1.17"/>
    </reaction>
</comment>
<evidence type="ECO:0000256" key="9">
    <source>
        <dbReference type="ARBA" id="ARBA00023146"/>
    </source>
</evidence>
<keyword evidence="5 13" id="KW-0436">Ligase</keyword>
<feature type="domain" description="tRNA synthetases class I (E and Q) anti-codon binding" evidence="12">
    <location>
        <begin position="37"/>
        <end position="110"/>
    </location>
</feature>
<sequence>MDWGNAIVKKIDKDQDVNLALTGVLHLEGSVKTTKLKLTWLPEIDELVKISLMEFDYLITKKKLEEGEDFVDVLNPCTEKETAALGDPNMRNLKCGDVVQLERKGYFRCDVPYLKPSKPIVLFAIPDGRQQAGLK</sequence>
<keyword evidence="4" id="KW-0963">Cytoplasm</keyword>
<keyword evidence="9" id="KW-0030">Aminoacyl-tRNA synthetase</keyword>
<dbReference type="PANTHER" id="PTHR43097:SF5">
    <property type="entry name" value="GLUTAMATE--TRNA LIGASE"/>
    <property type="match status" value="1"/>
</dbReference>
<dbReference type="InterPro" id="IPR050132">
    <property type="entry name" value="Gln/Glu-tRNA_Ligase"/>
</dbReference>
<dbReference type="GO" id="GO:0006424">
    <property type="term" value="P:glutamyl-tRNA aminoacylation"/>
    <property type="evidence" value="ECO:0007669"/>
    <property type="project" value="TreeGrafter"/>
</dbReference>
<reference evidence="13 14" key="1">
    <citation type="journal article" date="2018" name="Nat. Genet.">
        <title>The Rosa genome provides new insights in the design of modern roses.</title>
        <authorList>
            <person name="Bendahmane M."/>
        </authorList>
    </citation>
    <scope>NUCLEOTIDE SEQUENCE [LARGE SCALE GENOMIC DNA]</scope>
    <source>
        <strain evidence="14">cv. Old Blush</strain>
    </source>
</reference>
<dbReference type="EMBL" id="PDCK01000039">
    <property type="protein sequence ID" value="PRQ55952.1"/>
    <property type="molecule type" value="Genomic_DNA"/>
</dbReference>
<dbReference type="InterPro" id="IPR011035">
    <property type="entry name" value="Ribosomal_bL25/Gln-tRNA_synth"/>
</dbReference>
<keyword evidence="7" id="KW-0067">ATP-binding</keyword>
<evidence type="ECO:0000256" key="4">
    <source>
        <dbReference type="ARBA" id="ARBA00022490"/>
    </source>
</evidence>
<dbReference type="InterPro" id="IPR049437">
    <property type="entry name" value="tRNA-synt_1c_C2"/>
</dbReference>
<dbReference type="GO" id="GO:0005829">
    <property type="term" value="C:cytosol"/>
    <property type="evidence" value="ECO:0007669"/>
    <property type="project" value="TreeGrafter"/>
</dbReference>
<dbReference type="Pfam" id="PF20974">
    <property type="entry name" value="tRNA-synt_1c_C2"/>
    <property type="match status" value="1"/>
</dbReference>
<keyword evidence="6" id="KW-0547">Nucleotide-binding</keyword>
<dbReference type="EC" id="6.1.1.17" evidence="3"/>
<evidence type="ECO:0000313" key="13">
    <source>
        <dbReference type="EMBL" id="PRQ55952.1"/>
    </source>
</evidence>
<evidence type="ECO:0000313" key="14">
    <source>
        <dbReference type="Proteomes" id="UP000238479"/>
    </source>
</evidence>
<dbReference type="GO" id="GO:0005524">
    <property type="term" value="F:ATP binding"/>
    <property type="evidence" value="ECO:0007669"/>
    <property type="project" value="UniProtKB-KW"/>
</dbReference>
<keyword evidence="8" id="KW-0648">Protein biosynthesis</keyword>
<dbReference type="STRING" id="74649.A0A2P6SB96"/>